<evidence type="ECO:0000313" key="3">
    <source>
        <dbReference type="Proteomes" id="UP000630805"/>
    </source>
</evidence>
<organism evidence="2 3">
    <name type="scientific">Ruegeria haliotis</name>
    <dbReference type="NCBI Taxonomy" id="2747601"/>
    <lineage>
        <taxon>Bacteria</taxon>
        <taxon>Pseudomonadati</taxon>
        <taxon>Pseudomonadota</taxon>
        <taxon>Alphaproteobacteria</taxon>
        <taxon>Rhodobacterales</taxon>
        <taxon>Roseobacteraceae</taxon>
        <taxon>Ruegeria</taxon>
    </lineage>
</organism>
<accession>A0ABX2PWN8</accession>
<name>A0ABX2PWN8_9RHOB</name>
<proteinExistence type="predicted"/>
<dbReference type="Proteomes" id="UP000630805">
    <property type="component" value="Unassembled WGS sequence"/>
</dbReference>
<evidence type="ECO:0000256" key="1">
    <source>
        <dbReference type="SAM" id="SignalP"/>
    </source>
</evidence>
<feature type="chain" id="PRO_5045618510" evidence="1">
    <location>
        <begin position="25"/>
        <end position="227"/>
    </location>
</feature>
<keyword evidence="3" id="KW-1185">Reference proteome</keyword>
<gene>
    <name evidence="2" type="ORF">HW561_21995</name>
</gene>
<sequence>MKLFTSSLISAATALCLNVAPALADDLPTQNQQMLTLRVTEHSPQMEIYIKDRPILGWRLTSDSLEDIPAPIREALGSVDATGYDAEYLAKNKGSIVALQMRKDGTDFYIIGKETFDSKYELVALDEVAEKNSRLVERLDMAPEVQKMFNQRTTGLVGALKTTPVEMIRVSGLGYDLGKELTIQAPWGTQTKPAKADAFLVWDSGENQYYMVNAGSDGNPSGYIPGR</sequence>
<protein>
    <submittedName>
        <fullName evidence="2">Uncharacterized protein</fullName>
    </submittedName>
</protein>
<reference evidence="2 3" key="1">
    <citation type="submission" date="2020-06" db="EMBL/GenBank/DDBJ databases">
        <authorList>
            <person name="Cao W.R."/>
        </authorList>
    </citation>
    <scope>NUCLEOTIDE SEQUENCE [LARGE SCALE GENOMIC DNA]</scope>
    <source>
        <strain evidence="2 3">B1Z28</strain>
    </source>
</reference>
<comment type="caution">
    <text evidence="2">The sequence shown here is derived from an EMBL/GenBank/DDBJ whole genome shotgun (WGS) entry which is preliminary data.</text>
</comment>
<keyword evidence="1" id="KW-0732">Signal</keyword>
<dbReference type="RefSeq" id="WP_176867499.1">
    <property type="nucleotide sequence ID" value="NZ_JABXWT010000026.1"/>
</dbReference>
<feature type="signal peptide" evidence="1">
    <location>
        <begin position="1"/>
        <end position="24"/>
    </location>
</feature>
<evidence type="ECO:0000313" key="2">
    <source>
        <dbReference type="EMBL" id="NVO58458.1"/>
    </source>
</evidence>
<dbReference type="EMBL" id="JABXWT010000026">
    <property type="protein sequence ID" value="NVO58458.1"/>
    <property type="molecule type" value="Genomic_DNA"/>
</dbReference>